<accession>A2E1M1</accession>
<dbReference type="VEuPathDB" id="TrichDB:TVAGG3_0519090"/>
<proteinExistence type="predicted"/>
<evidence type="ECO:0000313" key="3">
    <source>
        <dbReference type="Proteomes" id="UP000001542"/>
    </source>
</evidence>
<evidence type="ECO:0000313" key="2">
    <source>
        <dbReference type="EMBL" id="EAY13468.1"/>
    </source>
</evidence>
<reference evidence="2" key="1">
    <citation type="submission" date="2006-10" db="EMBL/GenBank/DDBJ databases">
        <authorList>
            <person name="Amadeo P."/>
            <person name="Zhao Q."/>
            <person name="Wortman J."/>
            <person name="Fraser-Liggett C."/>
            <person name="Carlton J."/>
        </authorList>
    </citation>
    <scope>NUCLEOTIDE SEQUENCE</scope>
    <source>
        <strain evidence="2">G3</strain>
    </source>
</reference>
<evidence type="ECO:0000256" key="1">
    <source>
        <dbReference type="SAM" id="MobiDB-lite"/>
    </source>
</evidence>
<reference evidence="2" key="2">
    <citation type="journal article" date="2007" name="Science">
        <title>Draft genome sequence of the sexually transmitted pathogen Trichomonas vaginalis.</title>
        <authorList>
            <person name="Carlton J.M."/>
            <person name="Hirt R.P."/>
            <person name="Silva J.C."/>
            <person name="Delcher A.L."/>
            <person name="Schatz M."/>
            <person name="Zhao Q."/>
            <person name="Wortman J.R."/>
            <person name="Bidwell S.L."/>
            <person name="Alsmark U.C.M."/>
            <person name="Besteiro S."/>
            <person name="Sicheritz-Ponten T."/>
            <person name="Noel C.J."/>
            <person name="Dacks J.B."/>
            <person name="Foster P.G."/>
            <person name="Simillion C."/>
            <person name="Van de Peer Y."/>
            <person name="Miranda-Saavedra D."/>
            <person name="Barton G.J."/>
            <person name="Westrop G.D."/>
            <person name="Mueller S."/>
            <person name="Dessi D."/>
            <person name="Fiori P.L."/>
            <person name="Ren Q."/>
            <person name="Paulsen I."/>
            <person name="Zhang H."/>
            <person name="Bastida-Corcuera F.D."/>
            <person name="Simoes-Barbosa A."/>
            <person name="Brown M.T."/>
            <person name="Hayes R.D."/>
            <person name="Mukherjee M."/>
            <person name="Okumura C.Y."/>
            <person name="Schneider R."/>
            <person name="Smith A.J."/>
            <person name="Vanacova S."/>
            <person name="Villalvazo M."/>
            <person name="Haas B.J."/>
            <person name="Pertea M."/>
            <person name="Feldblyum T.V."/>
            <person name="Utterback T.R."/>
            <person name="Shu C.L."/>
            <person name="Osoegawa K."/>
            <person name="de Jong P.J."/>
            <person name="Hrdy I."/>
            <person name="Horvathova L."/>
            <person name="Zubacova Z."/>
            <person name="Dolezal P."/>
            <person name="Malik S.B."/>
            <person name="Logsdon J.M. Jr."/>
            <person name="Henze K."/>
            <person name="Gupta A."/>
            <person name="Wang C.C."/>
            <person name="Dunne R.L."/>
            <person name="Upcroft J.A."/>
            <person name="Upcroft P."/>
            <person name="White O."/>
            <person name="Salzberg S.L."/>
            <person name="Tang P."/>
            <person name="Chiu C.-H."/>
            <person name="Lee Y.-S."/>
            <person name="Embley T.M."/>
            <person name="Coombs G.H."/>
            <person name="Mottram J.C."/>
            <person name="Tachezy J."/>
            <person name="Fraser-Liggett C.M."/>
            <person name="Johnson P.J."/>
        </authorList>
    </citation>
    <scope>NUCLEOTIDE SEQUENCE [LARGE SCALE GENOMIC DNA]</scope>
    <source>
        <strain evidence="2">G3</strain>
    </source>
</reference>
<dbReference type="RefSeq" id="XP_001325691.1">
    <property type="nucleotide sequence ID" value="XM_001325656.1"/>
</dbReference>
<dbReference type="EMBL" id="DS113285">
    <property type="protein sequence ID" value="EAY13468.1"/>
    <property type="molecule type" value="Genomic_DNA"/>
</dbReference>
<organism evidence="2 3">
    <name type="scientific">Trichomonas vaginalis (strain ATCC PRA-98 / G3)</name>
    <dbReference type="NCBI Taxonomy" id="412133"/>
    <lineage>
        <taxon>Eukaryota</taxon>
        <taxon>Metamonada</taxon>
        <taxon>Parabasalia</taxon>
        <taxon>Trichomonadida</taxon>
        <taxon>Trichomonadidae</taxon>
        <taxon>Trichomonas</taxon>
    </lineage>
</organism>
<sequence length="190" mass="21787">MDPRGSKQYNRMQPPPPPPNAQGPQNGCFPGQVFQEILKEIVPDASFSADSLKLLDWMTAFITSNYMYRLKRSPVITEELILSVSDFIAARLNQGVDKVPLPPEMPLNSGMGQYNQIQMQTMPQMNQMPYGMQPNQMPMCQMGYGMQMNQVQMPQNQYGMPMQQPMPQVNQRHSQRLNAIKRFKESQENQ</sequence>
<dbReference type="KEGG" id="tva:4771447"/>
<name>A2E1M1_TRIV3</name>
<protein>
    <submittedName>
        <fullName evidence="2">Uncharacterized protein</fullName>
    </submittedName>
</protein>
<dbReference type="InParanoid" id="A2E1M1"/>
<feature type="region of interest" description="Disordered" evidence="1">
    <location>
        <begin position="1"/>
        <end position="28"/>
    </location>
</feature>
<dbReference type="Proteomes" id="UP000001542">
    <property type="component" value="Unassembled WGS sequence"/>
</dbReference>
<dbReference type="AlphaFoldDB" id="A2E1M1"/>
<dbReference type="VEuPathDB" id="TrichDB:TVAG_206360"/>
<gene>
    <name evidence="2" type="ORF">TVAG_206360</name>
</gene>
<keyword evidence="3" id="KW-1185">Reference proteome</keyword>